<dbReference type="Pfam" id="PF01612">
    <property type="entry name" value="DNA_pol_A_exo1"/>
    <property type="match status" value="1"/>
</dbReference>
<name>A0A8J1TIX0_OWEFU</name>
<dbReference type="InterPro" id="IPR052144">
    <property type="entry name" value="piRNA_biogenesis_EXD1"/>
</dbReference>
<accession>A0A8J1TIX0</accession>
<dbReference type="PANTHER" id="PTHR46628">
    <property type="entry name" value="PIRNA BIOGENESIS PROTEIN EXD1"/>
    <property type="match status" value="1"/>
</dbReference>
<protein>
    <submittedName>
        <fullName evidence="2">Uncharacterized protein</fullName>
    </submittedName>
</protein>
<dbReference type="GO" id="GO:0034587">
    <property type="term" value="P:piRNA processing"/>
    <property type="evidence" value="ECO:0007669"/>
    <property type="project" value="TreeGrafter"/>
</dbReference>
<dbReference type="GO" id="GO:0003676">
    <property type="term" value="F:nucleic acid binding"/>
    <property type="evidence" value="ECO:0007669"/>
    <property type="project" value="InterPro"/>
</dbReference>
<dbReference type="GO" id="GO:0008408">
    <property type="term" value="F:3'-5' exonuclease activity"/>
    <property type="evidence" value="ECO:0007669"/>
    <property type="project" value="InterPro"/>
</dbReference>
<dbReference type="PANTHER" id="PTHR46628:SF1">
    <property type="entry name" value="PIRNA BIOGENESIS PROTEIN EXD1"/>
    <property type="match status" value="1"/>
</dbReference>
<feature type="region of interest" description="Disordered" evidence="1">
    <location>
        <begin position="751"/>
        <end position="775"/>
    </location>
</feature>
<dbReference type="EMBL" id="CAIIXF020000002">
    <property type="protein sequence ID" value="CAH1777738.1"/>
    <property type="molecule type" value="Genomic_DNA"/>
</dbReference>
<comment type="caution">
    <text evidence="2">The sequence shown here is derived from an EMBL/GenBank/DDBJ whole genome shotgun (WGS) entry which is preliminary data.</text>
</comment>
<dbReference type="Proteomes" id="UP000749559">
    <property type="component" value="Unassembled WGS sequence"/>
</dbReference>
<feature type="compositionally biased region" description="Low complexity" evidence="1">
    <location>
        <begin position="757"/>
        <end position="768"/>
    </location>
</feature>
<sequence length="824" mass="92479">MNRPSKMNVVGKRVRISTDEGQYTGIVRVYDERKELLSLDQVEYHLDNGNVKKIFGLQNYFLDDLTSEIEALDSEPIHALRNPEQDVVSTHSRGKRIFHSKMAAPHQSRLKDLDINILLGRESPHHDNQPDDDDPKQILNQHHNIRMLSDETRDGLATGSLATFKVFDQLDDDFYAALEEISKESVIGFAVEGVNIGRNGKLCWVQVALKEDIFLFDILALGKDCFSEGLAEILSSDIVMKIIHDCRNISDMLFSQYDIKLMNIFDTQVANTMCYKNEHFGDLPRYVDSLFSVLKDNLGITESDFRVQRIRLDTAEDDQKIWAVRPLPEIQLDALAKNVKYLRPLWRGSIFISPYRDEKNESKLPSNDQLHCTPVLFRHLNHIVADRTVHYRDLDKDKNGFRENCKGVTDSYVVFARDSPWHEKKEWRSKGMFGHRGETYHEQKMKNIQGNQLTMQMIEESTTPKVPPQSSPIAHPPSTKAEVENLRLTENSTPMENSTVLENSVTNTVRYSGTVSQDTAVLNTHSTKSQSHQATIKNPITAEAAKQCGFVFRPAGHFEAKGPKKQKIPDPPPRENAINQYGLNSKTDPAESEGSDLSSGFNVPTIHKVFDDFDFMGEIPDQGDLDIKNGIAPHTNLSTPFLDLANSGPDNNSGTESSSEDNTNNSKRFQDINNDVKTPVKQSQDILSDSSSGSDKPHKRRSDILKELLRKNKQSPSPTKPSYSPGHISNSTNISPGQITQSTTSMIQKTPDITAGSTEKSTSETTPSIICEIPPQRPKAPYRLVDLNDDIDFASIAPTMKGVSGANVKPRLGRGEAIEKHIFS</sequence>
<feature type="region of interest" description="Disordered" evidence="1">
    <location>
        <begin position="638"/>
        <end position="738"/>
    </location>
</feature>
<feature type="compositionally biased region" description="Low complexity" evidence="1">
    <location>
        <begin position="650"/>
        <end position="666"/>
    </location>
</feature>
<reference evidence="2" key="1">
    <citation type="submission" date="2022-03" db="EMBL/GenBank/DDBJ databases">
        <authorList>
            <person name="Martin C."/>
        </authorList>
    </citation>
    <scope>NUCLEOTIDE SEQUENCE</scope>
</reference>
<dbReference type="Gene3D" id="3.30.420.10">
    <property type="entry name" value="Ribonuclease H-like superfamily/Ribonuclease H"/>
    <property type="match status" value="1"/>
</dbReference>
<dbReference type="InterPro" id="IPR036397">
    <property type="entry name" value="RNaseH_sf"/>
</dbReference>
<feature type="compositionally biased region" description="Polar residues" evidence="1">
    <location>
        <begin position="577"/>
        <end position="587"/>
    </location>
</feature>
<evidence type="ECO:0000313" key="2">
    <source>
        <dbReference type="EMBL" id="CAH1777738.1"/>
    </source>
</evidence>
<gene>
    <name evidence="2" type="ORF">OFUS_LOCUS4738</name>
</gene>
<feature type="compositionally biased region" description="Polar residues" evidence="1">
    <location>
        <begin position="671"/>
        <end position="682"/>
    </location>
</feature>
<feature type="compositionally biased region" description="Polar residues" evidence="1">
    <location>
        <begin position="714"/>
        <end position="738"/>
    </location>
</feature>
<feature type="compositionally biased region" description="Low complexity" evidence="1">
    <location>
        <begin position="683"/>
        <end position="694"/>
    </location>
</feature>
<dbReference type="OrthoDB" id="26838at2759"/>
<keyword evidence="3" id="KW-1185">Reference proteome</keyword>
<proteinExistence type="predicted"/>
<dbReference type="SMART" id="SM00474">
    <property type="entry name" value="35EXOc"/>
    <property type="match status" value="1"/>
</dbReference>
<dbReference type="InterPro" id="IPR002562">
    <property type="entry name" value="3'-5'_exonuclease_dom"/>
</dbReference>
<evidence type="ECO:0000256" key="1">
    <source>
        <dbReference type="SAM" id="MobiDB-lite"/>
    </source>
</evidence>
<organism evidence="2 3">
    <name type="scientific">Owenia fusiformis</name>
    <name type="common">Polychaete worm</name>
    <dbReference type="NCBI Taxonomy" id="6347"/>
    <lineage>
        <taxon>Eukaryota</taxon>
        <taxon>Metazoa</taxon>
        <taxon>Spiralia</taxon>
        <taxon>Lophotrochozoa</taxon>
        <taxon>Annelida</taxon>
        <taxon>Polychaeta</taxon>
        <taxon>Sedentaria</taxon>
        <taxon>Canalipalpata</taxon>
        <taxon>Sabellida</taxon>
        <taxon>Oweniida</taxon>
        <taxon>Oweniidae</taxon>
        <taxon>Owenia</taxon>
    </lineage>
</organism>
<evidence type="ECO:0000313" key="3">
    <source>
        <dbReference type="Proteomes" id="UP000749559"/>
    </source>
</evidence>
<dbReference type="AlphaFoldDB" id="A0A8J1TIX0"/>
<feature type="region of interest" description="Disordered" evidence="1">
    <location>
        <begin position="556"/>
        <end position="601"/>
    </location>
</feature>
<dbReference type="SUPFAM" id="SSF53098">
    <property type="entry name" value="Ribonuclease H-like"/>
    <property type="match status" value="1"/>
</dbReference>
<dbReference type="GO" id="GO:1990923">
    <property type="term" value="C:PET complex"/>
    <property type="evidence" value="ECO:0007669"/>
    <property type="project" value="TreeGrafter"/>
</dbReference>
<dbReference type="InterPro" id="IPR012337">
    <property type="entry name" value="RNaseH-like_sf"/>
</dbReference>